<keyword evidence="1" id="KW-0472">Membrane</keyword>
<dbReference type="OrthoDB" id="8163917at2"/>
<dbReference type="Proteomes" id="UP000078507">
    <property type="component" value="Unassembled WGS sequence"/>
</dbReference>
<keyword evidence="3" id="KW-1185">Reference proteome</keyword>
<protein>
    <recommendedName>
        <fullName evidence="4">Lipoprotein</fullName>
    </recommendedName>
</protein>
<name>A0A178YD70_SINSA</name>
<evidence type="ECO:0000256" key="1">
    <source>
        <dbReference type="SAM" id="Phobius"/>
    </source>
</evidence>
<gene>
    <name evidence="2" type="ORF">ATB98_26155</name>
</gene>
<dbReference type="AlphaFoldDB" id="A0A178YD70"/>
<dbReference type="PROSITE" id="PS51257">
    <property type="entry name" value="PROKAR_LIPOPROTEIN"/>
    <property type="match status" value="1"/>
</dbReference>
<sequence length="112" mass="12300">MLKAYGELKRGLIIAASAVILFGCQSGTTYTAMEQGVDAQKCEMFGYKPGSDDHRRCMFYTYGERERQTAANNQAAAAVLAGVAVVGLAAAAAATAPRYPSYWCNRWRCYYY</sequence>
<keyword evidence="1" id="KW-0812">Transmembrane</keyword>
<proteinExistence type="predicted"/>
<keyword evidence="1" id="KW-1133">Transmembrane helix</keyword>
<evidence type="ECO:0000313" key="2">
    <source>
        <dbReference type="EMBL" id="OAP45367.1"/>
    </source>
</evidence>
<organism evidence="2 3">
    <name type="scientific">Sinorhizobium saheli</name>
    <dbReference type="NCBI Taxonomy" id="36856"/>
    <lineage>
        <taxon>Bacteria</taxon>
        <taxon>Pseudomonadati</taxon>
        <taxon>Pseudomonadota</taxon>
        <taxon>Alphaproteobacteria</taxon>
        <taxon>Hyphomicrobiales</taxon>
        <taxon>Rhizobiaceae</taxon>
        <taxon>Sinorhizobium/Ensifer group</taxon>
        <taxon>Sinorhizobium</taxon>
    </lineage>
</organism>
<reference evidence="2 3" key="1">
    <citation type="submission" date="2015-11" db="EMBL/GenBank/DDBJ databases">
        <title>Ensifer anhuiense sp. nov., an effective nitrogen fixation bacterium with Glycine soja.</title>
        <authorList>
            <person name="Yan H."/>
            <person name="Chen W."/>
        </authorList>
    </citation>
    <scope>NUCLEOTIDE SEQUENCE [LARGE SCALE GENOMIC DNA]</scope>
    <source>
        <strain evidence="2 3">LMG 7837</strain>
    </source>
</reference>
<evidence type="ECO:0008006" key="4">
    <source>
        <dbReference type="Google" id="ProtNLM"/>
    </source>
</evidence>
<accession>A0A178YD70</accession>
<evidence type="ECO:0000313" key="3">
    <source>
        <dbReference type="Proteomes" id="UP000078507"/>
    </source>
</evidence>
<dbReference type="RefSeq" id="WP_084435454.1">
    <property type="nucleotide sequence ID" value="NZ_LNQB01000072.1"/>
</dbReference>
<comment type="caution">
    <text evidence="2">The sequence shown here is derived from an EMBL/GenBank/DDBJ whole genome shotgun (WGS) entry which is preliminary data.</text>
</comment>
<feature type="transmembrane region" description="Helical" evidence="1">
    <location>
        <begin position="75"/>
        <end position="96"/>
    </location>
</feature>
<dbReference type="EMBL" id="LNQB01000072">
    <property type="protein sequence ID" value="OAP45367.1"/>
    <property type="molecule type" value="Genomic_DNA"/>
</dbReference>